<name>A0A1M5GTV4_9BACT</name>
<gene>
    <name evidence="2" type="ORF">SAMN05444008_11747</name>
</gene>
<dbReference type="Pfam" id="PF02190">
    <property type="entry name" value="LON_substr_bdg"/>
    <property type="match status" value="1"/>
</dbReference>
<dbReference type="AlphaFoldDB" id="A0A1M5GTV4"/>
<protein>
    <recommendedName>
        <fullName evidence="1">Lon N-terminal domain-containing protein</fullName>
    </recommendedName>
</protein>
<dbReference type="PANTHER" id="PTHR46732:SF8">
    <property type="entry name" value="ATP-DEPENDENT PROTEASE LA (LON) DOMAIN PROTEIN"/>
    <property type="match status" value="1"/>
</dbReference>
<proteinExistence type="predicted"/>
<accession>A0A1M5GTV4</accession>
<keyword evidence="3" id="KW-1185">Reference proteome</keyword>
<evidence type="ECO:0000313" key="3">
    <source>
        <dbReference type="Proteomes" id="UP000184368"/>
    </source>
</evidence>
<dbReference type="Proteomes" id="UP000184368">
    <property type="component" value="Unassembled WGS sequence"/>
</dbReference>
<reference evidence="2 3" key="1">
    <citation type="submission" date="2016-11" db="EMBL/GenBank/DDBJ databases">
        <authorList>
            <person name="Jaros S."/>
            <person name="Januszkiewicz K."/>
            <person name="Wedrychowicz H."/>
        </authorList>
    </citation>
    <scope>NUCLEOTIDE SEQUENCE [LARGE SCALE GENOMIC DNA]</scope>
    <source>
        <strain evidence="2 3">DSM 26897</strain>
    </source>
</reference>
<dbReference type="OrthoDB" id="25394at2"/>
<dbReference type="InterPro" id="IPR015947">
    <property type="entry name" value="PUA-like_sf"/>
</dbReference>
<dbReference type="RefSeq" id="WP_073046577.1">
    <property type="nucleotide sequence ID" value="NZ_FQUO01000017.1"/>
</dbReference>
<evidence type="ECO:0000313" key="2">
    <source>
        <dbReference type="EMBL" id="SHG06882.1"/>
    </source>
</evidence>
<feature type="domain" description="Lon N-terminal" evidence="1">
    <location>
        <begin position="4"/>
        <end position="182"/>
    </location>
</feature>
<dbReference type="SUPFAM" id="SSF88697">
    <property type="entry name" value="PUA domain-like"/>
    <property type="match status" value="1"/>
</dbReference>
<dbReference type="InterPro" id="IPR003111">
    <property type="entry name" value="Lon_prtase_N"/>
</dbReference>
<dbReference type="PANTHER" id="PTHR46732">
    <property type="entry name" value="ATP-DEPENDENT PROTEASE LA (LON) DOMAIN PROTEIN"/>
    <property type="match status" value="1"/>
</dbReference>
<dbReference type="InterPro" id="IPR046336">
    <property type="entry name" value="Lon_prtase_N_sf"/>
</dbReference>
<dbReference type="Gene3D" id="2.30.130.40">
    <property type="entry name" value="LON domain-like"/>
    <property type="match status" value="1"/>
</dbReference>
<dbReference type="STRING" id="1302690.BUE76_02550"/>
<dbReference type="SMART" id="SM00464">
    <property type="entry name" value="LON"/>
    <property type="match status" value="1"/>
</dbReference>
<sequence>MTNFIPIFPLGIVVYPGESLNLHIFEPRYKQLITECFQQKKLFGIPSVIDNKLQDFGTLISITEISKVYENGEMDIKTKGDKVFRILEVIKEVPDKLYSGAIVTYPDNQERGNPEVMRRLVASIRELHKLLNVDKEFSKKDEELQVYDIAHHIGLSLQEEYELLNLMDERQRQEYLKRHLTKVIPMIAEMELLKEKVKLNGHFKNLGGFNLE</sequence>
<evidence type="ECO:0000259" key="1">
    <source>
        <dbReference type="SMART" id="SM00464"/>
    </source>
</evidence>
<dbReference type="EMBL" id="FQUO01000017">
    <property type="protein sequence ID" value="SHG06882.1"/>
    <property type="molecule type" value="Genomic_DNA"/>
</dbReference>
<organism evidence="2 3">
    <name type="scientific">Cnuella takakiae</name>
    <dbReference type="NCBI Taxonomy" id="1302690"/>
    <lineage>
        <taxon>Bacteria</taxon>
        <taxon>Pseudomonadati</taxon>
        <taxon>Bacteroidota</taxon>
        <taxon>Chitinophagia</taxon>
        <taxon>Chitinophagales</taxon>
        <taxon>Chitinophagaceae</taxon>
        <taxon>Cnuella</taxon>
    </lineage>
</organism>